<comment type="caution">
    <text evidence="1">The sequence shown here is derived from an EMBL/GenBank/DDBJ whole genome shotgun (WGS) entry which is preliminary data.</text>
</comment>
<evidence type="ECO:0000313" key="1">
    <source>
        <dbReference type="EMBL" id="KZE81057.1"/>
    </source>
</evidence>
<dbReference type="EMBL" id="LQNU01000054">
    <property type="protein sequence ID" value="KZE81057.1"/>
    <property type="molecule type" value="Genomic_DNA"/>
</dbReference>
<protein>
    <submittedName>
        <fullName evidence="1">Uncharacterized protein</fullName>
    </submittedName>
</protein>
<dbReference type="Proteomes" id="UP000076630">
    <property type="component" value="Unassembled WGS sequence"/>
</dbReference>
<dbReference type="InterPro" id="IPR043737">
    <property type="entry name" value="DUF5682"/>
</dbReference>
<dbReference type="OrthoDB" id="9768066at2"/>
<accession>A0A163Z5K8</accession>
<dbReference type="AlphaFoldDB" id="A0A163Z5K8"/>
<reference evidence="1 2" key="1">
    <citation type="submission" date="2016-01" db="EMBL/GenBank/DDBJ databases">
        <title>Whole genome sequencing of Myroides marinus L41.</title>
        <authorList>
            <person name="Hong K.W."/>
        </authorList>
    </citation>
    <scope>NUCLEOTIDE SEQUENCE [LARGE SCALE GENOMIC DNA]</scope>
    <source>
        <strain evidence="1 2">L41</strain>
    </source>
</reference>
<evidence type="ECO:0000313" key="2">
    <source>
        <dbReference type="Proteomes" id="UP000076630"/>
    </source>
</evidence>
<dbReference type="Pfam" id="PF18934">
    <property type="entry name" value="DUF5682"/>
    <property type="match status" value="1"/>
</dbReference>
<dbReference type="RefSeq" id="WP_038986721.1">
    <property type="nucleotide sequence ID" value="NZ_JWJO01000028.1"/>
</dbReference>
<keyword evidence="2" id="KW-1185">Reference proteome</keyword>
<sequence length="767" mass="88094">MVEHQNFFGVRHLSPTTSYNLLQFLEDKNPKCVLMEGPSNATDLLLELANKKVQPPVALMSYTTELPIQSVLYPFALYSPEYQATLWCKKNKVNFRLIDLPTEVTLAIKTQKDFNEVEGNEELLAYRLFHNDLYDKISTLNEEHDYESYWERQFEHNLNTASYREQLIYQSEQVRSMVIDQEREADQLNFYYNYIREAYMKRQIEQALSDGFKKEDIVVIVGAYHVSGLLSESLKSLTDQEIEQLPKQASLSTLMPYSYLRLSSRAGYGAGNKAPYYFELMWQHLNKDGLANLGIDYLTRIGQYLRTKGHNASTASTIEAVKLASALTFLKGGKYPVLKDLHDAAATCFGEGELSKIAEALNYVDIGTSIGSLPQGMSQTPIQKDFYEQIKNLKLEEYQSAVEQSISLDLREKLRVKTKDIAFRDLHRSTFLHQLEVLEIPFAKPMRSSQDKASWAEHWNLQWTTEVEITIIENSLLGETVEIAAAFKLKEQLENTQDIGLVGSIITKAYHCNLTSLFETAILTLQSILVQTEDLNALSNASYELAELLQYGDLRQFELKPLIPILQQTFLRSTLLLTENCSCDNNAATQISVSIDKLDFVAQEFYEEVDVQQWLTELHRLAERDNLNYGLSGLSFSILLERNLLTETECMQEVSRRLSPGVPSDLAATWFEGLARRNKYALLSRMVLWQQLNDYIEQLDDDEFMRSLVFLRRTFSEFDQVQKNSIVELLSSLWGTDIEQTSEELLSELSEEQTQTLDSLNDFDFDF</sequence>
<organism evidence="1 2">
    <name type="scientific">Myroides marinus</name>
    <dbReference type="NCBI Taxonomy" id="703342"/>
    <lineage>
        <taxon>Bacteria</taxon>
        <taxon>Pseudomonadati</taxon>
        <taxon>Bacteroidota</taxon>
        <taxon>Flavobacteriia</taxon>
        <taxon>Flavobacteriales</taxon>
        <taxon>Flavobacteriaceae</taxon>
        <taxon>Myroides</taxon>
    </lineage>
</organism>
<gene>
    <name evidence="1" type="ORF">AV926_09825</name>
</gene>
<proteinExistence type="predicted"/>
<name>A0A163Z5K8_9FLAO</name>